<dbReference type="EMBL" id="VSSQ01015252">
    <property type="protein sequence ID" value="MPM55388.1"/>
    <property type="molecule type" value="Genomic_DNA"/>
</dbReference>
<sequence>MHNQVGKVAVIRQKQQALAVLIQSADGVHPDGNL</sequence>
<evidence type="ECO:0000313" key="1">
    <source>
        <dbReference type="EMBL" id="MPM55388.1"/>
    </source>
</evidence>
<name>A0A645ARJ2_9ZZZZ</name>
<dbReference type="AlphaFoldDB" id="A0A645ARJ2"/>
<reference evidence="1" key="1">
    <citation type="submission" date="2019-08" db="EMBL/GenBank/DDBJ databases">
        <authorList>
            <person name="Kucharzyk K."/>
            <person name="Murdoch R.W."/>
            <person name="Higgins S."/>
            <person name="Loffler F."/>
        </authorList>
    </citation>
    <scope>NUCLEOTIDE SEQUENCE</scope>
</reference>
<organism evidence="1">
    <name type="scientific">bioreactor metagenome</name>
    <dbReference type="NCBI Taxonomy" id="1076179"/>
    <lineage>
        <taxon>unclassified sequences</taxon>
        <taxon>metagenomes</taxon>
        <taxon>ecological metagenomes</taxon>
    </lineage>
</organism>
<accession>A0A645ARJ2</accession>
<gene>
    <name evidence="1" type="ORF">SDC9_102184</name>
</gene>
<comment type="caution">
    <text evidence="1">The sequence shown here is derived from an EMBL/GenBank/DDBJ whole genome shotgun (WGS) entry which is preliminary data.</text>
</comment>
<protein>
    <submittedName>
        <fullName evidence="1">Uncharacterized protein</fullName>
    </submittedName>
</protein>
<proteinExistence type="predicted"/>